<dbReference type="GO" id="GO:0004984">
    <property type="term" value="F:olfactory receptor activity"/>
    <property type="evidence" value="ECO:0007669"/>
    <property type="project" value="InterPro"/>
</dbReference>
<dbReference type="InterPro" id="IPR004117">
    <property type="entry name" value="7tm6_olfct_rcpt"/>
</dbReference>
<keyword evidence="5" id="KW-0552">Olfaction</keyword>
<dbReference type="GO" id="GO:0007165">
    <property type="term" value="P:signal transduction"/>
    <property type="evidence" value="ECO:0007669"/>
    <property type="project" value="UniProtKB-KW"/>
</dbReference>
<dbReference type="AlphaFoldDB" id="A0A653DR31"/>
<evidence type="ECO:0000256" key="10">
    <source>
        <dbReference type="SAM" id="Phobius"/>
    </source>
</evidence>
<evidence type="ECO:0000256" key="6">
    <source>
        <dbReference type="ARBA" id="ARBA00022989"/>
    </source>
</evidence>
<keyword evidence="2" id="KW-1003">Cell membrane</keyword>
<dbReference type="Pfam" id="PF02949">
    <property type="entry name" value="7tm_6"/>
    <property type="match status" value="1"/>
</dbReference>
<keyword evidence="12" id="KW-1185">Reference proteome</keyword>
<evidence type="ECO:0000256" key="8">
    <source>
        <dbReference type="ARBA" id="ARBA00023170"/>
    </source>
</evidence>
<evidence type="ECO:0000256" key="5">
    <source>
        <dbReference type="ARBA" id="ARBA00022725"/>
    </source>
</evidence>
<keyword evidence="4 10" id="KW-0812">Transmembrane</keyword>
<feature type="transmembrane region" description="Helical" evidence="10">
    <location>
        <begin position="180"/>
        <end position="198"/>
    </location>
</feature>
<comment type="subcellular location">
    <subcellularLocation>
        <location evidence="1">Cell membrane</location>
        <topology evidence="1">Multi-pass membrane protein</topology>
    </subcellularLocation>
</comment>
<evidence type="ECO:0008006" key="13">
    <source>
        <dbReference type="Google" id="ProtNLM"/>
    </source>
</evidence>
<evidence type="ECO:0000256" key="9">
    <source>
        <dbReference type="ARBA" id="ARBA00023224"/>
    </source>
</evidence>
<protein>
    <recommendedName>
        <fullName evidence="13">Odorant receptor</fullName>
    </recommendedName>
</protein>
<keyword evidence="7 10" id="KW-0472">Membrane</keyword>
<evidence type="ECO:0000256" key="2">
    <source>
        <dbReference type="ARBA" id="ARBA00022475"/>
    </source>
</evidence>
<dbReference type="OrthoDB" id="6784258at2759"/>
<keyword evidence="3" id="KW-0716">Sensory transduction</keyword>
<dbReference type="PANTHER" id="PTHR21137">
    <property type="entry name" value="ODORANT RECEPTOR"/>
    <property type="match status" value="1"/>
</dbReference>
<organism evidence="11 12">
    <name type="scientific">Callosobruchus maculatus</name>
    <name type="common">Southern cowpea weevil</name>
    <name type="synonym">Pulse bruchid</name>
    <dbReference type="NCBI Taxonomy" id="64391"/>
    <lineage>
        <taxon>Eukaryota</taxon>
        <taxon>Metazoa</taxon>
        <taxon>Ecdysozoa</taxon>
        <taxon>Arthropoda</taxon>
        <taxon>Hexapoda</taxon>
        <taxon>Insecta</taxon>
        <taxon>Pterygota</taxon>
        <taxon>Neoptera</taxon>
        <taxon>Endopterygota</taxon>
        <taxon>Coleoptera</taxon>
        <taxon>Polyphaga</taxon>
        <taxon>Cucujiformia</taxon>
        <taxon>Chrysomeloidea</taxon>
        <taxon>Chrysomelidae</taxon>
        <taxon>Bruchinae</taxon>
        <taxon>Bruchini</taxon>
        <taxon>Callosobruchus</taxon>
    </lineage>
</organism>
<dbReference type="GO" id="GO:0005886">
    <property type="term" value="C:plasma membrane"/>
    <property type="evidence" value="ECO:0007669"/>
    <property type="project" value="UniProtKB-SubCell"/>
</dbReference>
<keyword evidence="9" id="KW-0807">Transducer</keyword>
<accession>A0A653DR31</accession>
<proteinExistence type="predicted"/>
<feature type="transmembrane region" description="Helical" evidence="10">
    <location>
        <begin position="52"/>
        <end position="73"/>
    </location>
</feature>
<name>A0A653DR31_CALMS</name>
<dbReference type="EMBL" id="CAACVG010013700">
    <property type="protein sequence ID" value="VEN62258.1"/>
    <property type="molecule type" value="Genomic_DNA"/>
</dbReference>
<gene>
    <name evidence="11" type="ORF">CALMAC_LOCUS19410</name>
</gene>
<evidence type="ECO:0000256" key="3">
    <source>
        <dbReference type="ARBA" id="ARBA00022606"/>
    </source>
</evidence>
<evidence type="ECO:0000313" key="11">
    <source>
        <dbReference type="EMBL" id="VEN62258.1"/>
    </source>
</evidence>
<dbReference type="PANTHER" id="PTHR21137:SF35">
    <property type="entry name" value="ODORANT RECEPTOR 19A-RELATED"/>
    <property type="match status" value="1"/>
</dbReference>
<keyword evidence="6 10" id="KW-1133">Transmembrane helix</keyword>
<evidence type="ECO:0000256" key="7">
    <source>
        <dbReference type="ARBA" id="ARBA00023136"/>
    </source>
</evidence>
<feature type="transmembrane region" description="Helical" evidence="10">
    <location>
        <begin position="93"/>
        <end position="126"/>
    </location>
</feature>
<evidence type="ECO:0000256" key="4">
    <source>
        <dbReference type="ARBA" id="ARBA00022692"/>
    </source>
</evidence>
<sequence>MVKCTTLFVHREKILDLLKRTQQDFWDFKVIETTSAKKRECLQPLENLKKVFHVYIALYLTALTSFVLFPIVSKGEELLIYECYRPPWLPYHVLLVLEQVVGTMCTLFTMLPVDFLFMSLITLTLVQYKMLNMELKQLFDTEAKTHHKELLERKIGRCVEHHAYLYDYIKRINDTFSPSLFVFHVIVILSMCMEMYRASTQSDLSVCLRPMLYTSFGLFQFIICYCAYSQALINEANDVCVNIYLSGWQASLGSAKSVMMIIAMAQKEVKIKAGGIANIDLKTGLDTLKTMISYCMFLRTMAHDST</sequence>
<evidence type="ECO:0000313" key="12">
    <source>
        <dbReference type="Proteomes" id="UP000410492"/>
    </source>
</evidence>
<feature type="transmembrane region" description="Helical" evidence="10">
    <location>
        <begin position="210"/>
        <end position="228"/>
    </location>
</feature>
<reference evidence="11 12" key="1">
    <citation type="submission" date="2019-01" db="EMBL/GenBank/DDBJ databases">
        <authorList>
            <person name="Sayadi A."/>
        </authorList>
    </citation>
    <scope>NUCLEOTIDE SEQUENCE [LARGE SCALE GENOMIC DNA]</scope>
</reference>
<keyword evidence="8" id="KW-0675">Receptor</keyword>
<dbReference type="Proteomes" id="UP000410492">
    <property type="component" value="Unassembled WGS sequence"/>
</dbReference>
<dbReference type="GO" id="GO:0005549">
    <property type="term" value="F:odorant binding"/>
    <property type="evidence" value="ECO:0007669"/>
    <property type="project" value="InterPro"/>
</dbReference>
<evidence type="ECO:0000256" key="1">
    <source>
        <dbReference type="ARBA" id="ARBA00004651"/>
    </source>
</evidence>